<evidence type="ECO:0000256" key="3">
    <source>
        <dbReference type="ARBA" id="ARBA00023242"/>
    </source>
</evidence>
<dbReference type="PANTHER" id="PTHR16088">
    <property type="entry name" value="YY1 ASSOCIATED PROTEIN-RELATED"/>
    <property type="match status" value="1"/>
</dbReference>
<keyword evidence="1" id="KW-0805">Transcription regulation</keyword>
<sequence>MKSIGCLPAKIKKFDENFYQNYNEDNDPDYLPSEQDTCLDNFDTFPMNNFQNEALLPNRKLPSVEISARTRSQLVLSDISIKELESKLKVEIDDNAEPSRPVDPDDFEWIKWLSEFKSSDFIPNENLDDLDEDFTFTYDDMDQEDDEEYREDKAVLVTDREVKMMLNALEEEEIDFCIKKNRPRFLSNSLNNFPSITEEDEQILIAHTQQYVQLLVQIYMFGTFYKELSESAADAKNYLREIHQYTPNSLLNEYLGSENDENEFKPLTIFSHSNIFEAMRTVEKWDEVVRGIYTPVLFGNPPGDDHAQAPKTDFHFASILTIKNWKHFNFPPLPIKMMAFFLMEKYFAVYPCIIPTCGLKFVNSRCSSHFSNVNYGIYGYLNNSEFSKENQRIKFSKTELFLLIMGYFQFGENYLKIHLNVLPTRLPKRIKSKFRYMIQNPSRMNYDVKMMLMRGHVNISLIHCDDIVEIPSQIPVKCLARALEKSLSAPSWINFAMEYHCWKPMFINYNSIKNTDSRANIMNTAIVATAASSPALIPNECFIVRNTQFDIDKCSKNAFKGNIEENCDFKFEAPGVNESTRSSLNTLYDKIGSYYSAELKIDKTSLSDYLCKIILDLFQRNSSDEEWNITFLRQLNNLPQDNPSTILSKLITQAKNNKIVLDILAFIFGIREKATSYRFWIEFVQIVNNYREIEVFFL</sequence>
<dbReference type="PANTHER" id="PTHR16088:SF3">
    <property type="entry name" value="GON-4-LIKE PROTEIN"/>
    <property type="match status" value="1"/>
</dbReference>
<proteinExistence type="predicted"/>
<keyword evidence="2" id="KW-0804">Transcription</keyword>
<dbReference type="EMBL" id="GHBR01000010">
    <property type="protein sequence ID" value="NDJ95611.1"/>
    <property type="molecule type" value="Transcribed_RNA"/>
</dbReference>
<evidence type="ECO:0000313" key="4">
    <source>
        <dbReference type="EMBL" id="NDJ95611.1"/>
    </source>
</evidence>
<protein>
    <submittedName>
        <fullName evidence="4">GON-4-like protein (Trinotate prediction)</fullName>
    </submittedName>
</protein>
<organism evidence="4">
    <name type="scientific">Myxobolus squamalis</name>
    <name type="common">Myxosporean</name>
    <dbReference type="NCBI Taxonomy" id="59785"/>
    <lineage>
        <taxon>Eukaryota</taxon>
        <taxon>Metazoa</taxon>
        <taxon>Cnidaria</taxon>
        <taxon>Myxozoa</taxon>
        <taxon>Myxosporea</taxon>
        <taxon>Bivalvulida</taxon>
        <taxon>Platysporina</taxon>
        <taxon>Myxobolidae</taxon>
        <taxon>Myxobolus</taxon>
    </lineage>
</organism>
<dbReference type="GO" id="GO:0006355">
    <property type="term" value="P:regulation of DNA-templated transcription"/>
    <property type="evidence" value="ECO:0007669"/>
    <property type="project" value="TreeGrafter"/>
</dbReference>
<reference evidence="4" key="1">
    <citation type="submission" date="2018-11" db="EMBL/GenBank/DDBJ databases">
        <title>Myxobolus squamalis genome and transcriptome.</title>
        <authorList>
            <person name="Yahalomi D."/>
            <person name="Atkinson S.D."/>
            <person name="Neuhof M."/>
            <person name="Chang E.S."/>
            <person name="Philippe H."/>
            <person name="Cartwright P."/>
            <person name="Bartholomew J.L."/>
            <person name="Huchon D."/>
        </authorList>
    </citation>
    <scope>NUCLEOTIDE SEQUENCE</scope>
    <source>
        <strain evidence="4">71B08</strain>
        <tissue evidence="4">Whole</tissue>
    </source>
</reference>
<evidence type="ECO:0000256" key="1">
    <source>
        <dbReference type="ARBA" id="ARBA00023015"/>
    </source>
</evidence>
<dbReference type="GO" id="GO:0003712">
    <property type="term" value="F:transcription coregulator activity"/>
    <property type="evidence" value="ECO:0007669"/>
    <property type="project" value="TreeGrafter"/>
</dbReference>
<name>A0A6B2G2J2_MYXSQ</name>
<dbReference type="GO" id="GO:0005634">
    <property type="term" value="C:nucleus"/>
    <property type="evidence" value="ECO:0007669"/>
    <property type="project" value="TreeGrafter"/>
</dbReference>
<accession>A0A6B2G2J2</accession>
<evidence type="ECO:0000256" key="2">
    <source>
        <dbReference type="ARBA" id="ARBA00023163"/>
    </source>
</evidence>
<dbReference type="AlphaFoldDB" id="A0A6B2G2J2"/>
<dbReference type="InterPro" id="IPR052435">
    <property type="entry name" value="YY1-Transcr_Regul"/>
</dbReference>
<keyword evidence="3" id="KW-0539">Nucleus</keyword>